<dbReference type="EC" id="2.1.2.10" evidence="2"/>
<protein>
    <recommendedName>
        <fullName evidence="2">aminomethyltransferase</fullName>
        <ecNumber evidence="2">2.1.2.10</ecNumber>
    </recommendedName>
    <alternativeName>
        <fullName evidence="5">Glycine cleavage system T protein</fullName>
    </alternativeName>
</protein>
<dbReference type="Gene3D" id="3.30.70.1400">
    <property type="entry name" value="Aminomethyltransferase beta-barrel domains"/>
    <property type="match status" value="1"/>
</dbReference>
<dbReference type="InterPro" id="IPR006222">
    <property type="entry name" value="GCVT_N"/>
</dbReference>
<dbReference type="NCBIfam" id="NF001567">
    <property type="entry name" value="PRK00389.1"/>
    <property type="match status" value="1"/>
</dbReference>
<dbReference type="InterPro" id="IPR028896">
    <property type="entry name" value="GcvT/YgfZ/DmdA"/>
</dbReference>
<proteinExistence type="inferred from homology"/>
<dbReference type="InterPro" id="IPR027266">
    <property type="entry name" value="TrmE/GcvT-like"/>
</dbReference>
<comment type="catalytic activity">
    <reaction evidence="6">
        <text>N(6)-[(R)-S(8)-aminomethyldihydrolipoyl]-L-lysyl-[protein] + (6S)-5,6,7,8-tetrahydrofolate = N(6)-[(R)-dihydrolipoyl]-L-lysyl-[protein] + (6R)-5,10-methylene-5,6,7,8-tetrahydrofolate + NH4(+)</text>
        <dbReference type="Rhea" id="RHEA:16945"/>
        <dbReference type="Rhea" id="RHEA-COMP:10475"/>
        <dbReference type="Rhea" id="RHEA-COMP:10492"/>
        <dbReference type="ChEBI" id="CHEBI:15636"/>
        <dbReference type="ChEBI" id="CHEBI:28938"/>
        <dbReference type="ChEBI" id="CHEBI:57453"/>
        <dbReference type="ChEBI" id="CHEBI:83100"/>
        <dbReference type="ChEBI" id="CHEBI:83143"/>
        <dbReference type="EC" id="2.1.2.10"/>
    </reaction>
</comment>
<dbReference type="GO" id="GO:0005829">
    <property type="term" value="C:cytosol"/>
    <property type="evidence" value="ECO:0007669"/>
    <property type="project" value="TreeGrafter"/>
</dbReference>
<dbReference type="GO" id="GO:0004047">
    <property type="term" value="F:aminomethyltransferase activity"/>
    <property type="evidence" value="ECO:0007669"/>
    <property type="project" value="UniProtKB-EC"/>
</dbReference>
<evidence type="ECO:0000259" key="9">
    <source>
        <dbReference type="Pfam" id="PF08669"/>
    </source>
</evidence>
<evidence type="ECO:0000313" key="10">
    <source>
        <dbReference type="EMBL" id="OGC39311.1"/>
    </source>
</evidence>
<dbReference type="Proteomes" id="UP000177025">
    <property type="component" value="Unassembled WGS sequence"/>
</dbReference>
<comment type="caution">
    <text evidence="10">The sequence shown here is derived from an EMBL/GenBank/DDBJ whole genome shotgun (WGS) entry which is preliminary data.</text>
</comment>
<dbReference type="InterPro" id="IPR029043">
    <property type="entry name" value="GcvT/YgfZ_C"/>
</dbReference>
<evidence type="ECO:0000256" key="7">
    <source>
        <dbReference type="PIRSR" id="PIRSR006487-1"/>
    </source>
</evidence>
<reference evidence="10 11" key="1">
    <citation type="journal article" date="2016" name="Nat. Commun.">
        <title>Thousands of microbial genomes shed light on interconnected biogeochemical processes in an aquifer system.</title>
        <authorList>
            <person name="Anantharaman K."/>
            <person name="Brown C.T."/>
            <person name="Hug L.A."/>
            <person name="Sharon I."/>
            <person name="Castelle C.J."/>
            <person name="Probst A.J."/>
            <person name="Thomas B.C."/>
            <person name="Singh A."/>
            <person name="Wilkins M.J."/>
            <person name="Karaoz U."/>
            <person name="Brodie E.L."/>
            <person name="Williams K.H."/>
            <person name="Hubbard S.S."/>
            <person name="Banfield J.F."/>
        </authorList>
    </citation>
    <scope>NUCLEOTIDE SEQUENCE [LARGE SCALE GENOMIC DNA]</scope>
</reference>
<dbReference type="PANTHER" id="PTHR43757:SF2">
    <property type="entry name" value="AMINOMETHYLTRANSFERASE, MITOCHONDRIAL"/>
    <property type="match status" value="1"/>
</dbReference>
<dbReference type="Pfam" id="PF08669">
    <property type="entry name" value="GCV_T_C"/>
    <property type="match status" value="1"/>
</dbReference>
<dbReference type="GO" id="GO:0006546">
    <property type="term" value="P:glycine catabolic process"/>
    <property type="evidence" value="ECO:0007669"/>
    <property type="project" value="InterPro"/>
</dbReference>
<evidence type="ECO:0000256" key="2">
    <source>
        <dbReference type="ARBA" id="ARBA00012616"/>
    </source>
</evidence>
<dbReference type="GO" id="GO:0005960">
    <property type="term" value="C:glycine cleavage complex"/>
    <property type="evidence" value="ECO:0007669"/>
    <property type="project" value="InterPro"/>
</dbReference>
<sequence>MRSGVGVFDVSHMGEVEIKGPDRLQFVNYITTNDVNKLSLNQVQYSCMLYPDAGIVDDLIVYNLKDKVLLVINAANVDKDYSWIIENKRFDVEIKNRSDEIGQLAIQGPKSEEVVRKFVDLDLSALKYYWAAETNIKGHQILLSRTGYTGEDGFEIYMDRNDGGFIWDTVFDAGVEFDIKPIGLGARDTLRLEMRFCLYGNDIDKTTNPLEAGLGWIVKIDKGDFIGRDSLIKIKEVGQKRKLVGFVSTGKGIPRPQQEIYADGKKIGYVTSGTISPSIKKGIGLGYVDIDHGEAGKTLQVMGKTPVDVEIIKGSFYKKPSHK</sequence>
<dbReference type="Gene3D" id="3.30.1360.120">
    <property type="entry name" value="Probable tRNA modification gtpase trme, domain 1"/>
    <property type="match status" value="1"/>
</dbReference>
<evidence type="ECO:0000313" key="11">
    <source>
        <dbReference type="Proteomes" id="UP000177025"/>
    </source>
</evidence>
<dbReference type="FunFam" id="4.10.1250.10:FF:000001">
    <property type="entry name" value="Aminomethyltransferase"/>
    <property type="match status" value="1"/>
</dbReference>
<dbReference type="EMBL" id="MEUM01000139">
    <property type="protein sequence ID" value="OGC39311.1"/>
    <property type="molecule type" value="Genomic_DNA"/>
</dbReference>
<dbReference type="Gene3D" id="2.40.30.110">
    <property type="entry name" value="Aminomethyltransferase beta-barrel domains"/>
    <property type="match status" value="1"/>
</dbReference>
<keyword evidence="3" id="KW-0032">Aminotransferase</keyword>
<comment type="similarity">
    <text evidence="1">Belongs to the GcvT family.</text>
</comment>
<feature type="binding site" evidence="7">
    <location>
        <position position="155"/>
    </location>
    <ligand>
        <name>substrate</name>
    </ligand>
</feature>
<keyword evidence="4" id="KW-0808">Transferase</keyword>
<dbReference type="PANTHER" id="PTHR43757">
    <property type="entry name" value="AMINOMETHYLTRANSFERASE"/>
    <property type="match status" value="1"/>
</dbReference>
<evidence type="ECO:0000256" key="1">
    <source>
        <dbReference type="ARBA" id="ARBA00008609"/>
    </source>
</evidence>
<evidence type="ECO:0000259" key="8">
    <source>
        <dbReference type="Pfam" id="PF01571"/>
    </source>
</evidence>
<dbReference type="InterPro" id="IPR013977">
    <property type="entry name" value="GcvT_C"/>
</dbReference>
<dbReference type="NCBIfam" id="TIGR00528">
    <property type="entry name" value="gcvT"/>
    <property type="match status" value="1"/>
</dbReference>
<accession>A0A1F4U352</accession>
<organism evidence="10 11">
    <name type="scientific">candidate division WOR-3 bacterium RBG_13_43_14</name>
    <dbReference type="NCBI Taxonomy" id="1802590"/>
    <lineage>
        <taxon>Bacteria</taxon>
        <taxon>Bacteria division WOR-3</taxon>
    </lineage>
</organism>
<evidence type="ECO:0000256" key="6">
    <source>
        <dbReference type="ARBA" id="ARBA00047665"/>
    </source>
</evidence>
<dbReference type="Gene3D" id="4.10.1250.10">
    <property type="entry name" value="Aminomethyltransferase fragment"/>
    <property type="match status" value="1"/>
</dbReference>
<evidence type="ECO:0000256" key="4">
    <source>
        <dbReference type="ARBA" id="ARBA00022679"/>
    </source>
</evidence>
<name>A0A1F4U352_UNCW3</name>
<dbReference type="InterPro" id="IPR006223">
    <property type="entry name" value="GcvT"/>
</dbReference>
<dbReference type="PIRSF" id="PIRSF006487">
    <property type="entry name" value="GcvT"/>
    <property type="match status" value="1"/>
</dbReference>
<dbReference type="SUPFAM" id="SSF101790">
    <property type="entry name" value="Aminomethyltransferase beta-barrel domain"/>
    <property type="match status" value="1"/>
</dbReference>
<evidence type="ECO:0000256" key="3">
    <source>
        <dbReference type="ARBA" id="ARBA00022576"/>
    </source>
</evidence>
<dbReference type="AlphaFoldDB" id="A0A1F4U352"/>
<feature type="domain" description="Aminomethyltransferase C-terminal" evidence="9">
    <location>
        <begin position="241"/>
        <end position="318"/>
    </location>
</feature>
<feature type="domain" description="GCVT N-terminal" evidence="8">
    <location>
        <begin position="1"/>
        <end position="222"/>
    </location>
</feature>
<gene>
    <name evidence="10" type="ORF">A2Y85_07300</name>
</gene>
<dbReference type="SUPFAM" id="SSF103025">
    <property type="entry name" value="Folate-binding domain"/>
    <property type="match status" value="1"/>
</dbReference>
<dbReference type="FunFam" id="3.30.70.1400:FF:000001">
    <property type="entry name" value="Aminomethyltransferase"/>
    <property type="match status" value="1"/>
</dbReference>
<dbReference type="Pfam" id="PF01571">
    <property type="entry name" value="GCV_T"/>
    <property type="match status" value="1"/>
</dbReference>
<evidence type="ECO:0000256" key="5">
    <source>
        <dbReference type="ARBA" id="ARBA00031395"/>
    </source>
</evidence>
<dbReference type="GO" id="GO:0008483">
    <property type="term" value="F:transaminase activity"/>
    <property type="evidence" value="ECO:0007669"/>
    <property type="project" value="UniProtKB-KW"/>
</dbReference>